<dbReference type="WBParaSite" id="nRc.2.0.1.t32220-RA">
    <property type="protein sequence ID" value="nRc.2.0.1.t32220-RA"/>
    <property type="gene ID" value="nRc.2.0.1.g32220"/>
</dbReference>
<proteinExistence type="predicted"/>
<dbReference type="FunFam" id="2.60.40.10:FF:000119">
    <property type="entry name" value="Sallimus, isoform P"/>
    <property type="match status" value="2"/>
</dbReference>
<dbReference type="PROSITE" id="PS50835">
    <property type="entry name" value="IG_LIKE"/>
    <property type="match status" value="3"/>
</dbReference>
<dbReference type="SUPFAM" id="SSF48726">
    <property type="entry name" value="Immunoglobulin"/>
    <property type="match status" value="3"/>
</dbReference>
<protein>
    <submittedName>
        <fullName evidence="3">Ig-like domain-containing protein</fullName>
    </submittedName>
</protein>
<evidence type="ECO:0000313" key="2">
    <source>
        <dbReference type="Proteomes" id="UP000887565"/>
    </source>
</evidence>
<dbReference type="Pfam" id="PF07679">
    <property type="entry name" value="I-set"/>
    <property type="match status" value="3"/>
</dbReference>
<dbReference type="InterPro" id="IPR036179">
    <property type="entry name" value="Ig-like_dom_sf"/>
</dbReference>
<dbReference type="InterPro" id="IPR003599">
    <property type="entry name" value="Ig_sub"/>
</dbReference>
<dbReference type="InterPro" id="IPR007110">
    <property type="entry name" value="Ig-like_dom"/>
</dbReference>
<dbReference type="InterPro" id="IPR013098">
    <property type="entry name" value="Ig_I-set"/>
</dbReference>
<name>A0A915K1X4_ROMCU</name>
<dbReference type="Gene3D" id="2.60.40.10">
    <property type="entry name" value="Immunoglobulins"/>
    <property type="match status" value="3"/>
</dbReference>
<keyword evidence="2" id="KW-1185">Reference proteome</keyword>
<evidence type="ECO:0000259" key="1">
    <source>
        <dbReference type="PROSITE" id="PS50835"/>
    </source>
</evidence>
<dbReference type="CDD" id="cd00096">
    <property type="entry name" value="Ig"/>
    <property type="match status" value="1"/>
</dbReference>
<sequence length="361" mass="41217">MTQFQLTARQTCHLECHVRPTDDPSLNVQWYKDGQLLQASHRFKHVQNFGYVAFDFLQVYPEDSGRYSCVASNEIGSAETYCSIKCYPLANLYLDTEHPESLRRIQILEQSGQKPSQESEPPKIAPRFVQELTGPEGYLTEGQTVHLQCRYEPNSDPSLKLEWLFNNQPMIHGSRFRTVNDFGYVSLDILNVIPEDTGLYTVKIVNDLGEAATNFDMECRSIKSLYLDPQNEQSLRQIRSRFQTKFDFDTVSLKILTTYPEDSGVYSCKATNNAGECAVSCLIKCKATRSILSETQNEESLHRIHDLENRTRPKPVEPEIEICPPKFIVPLGPNFTLNEGESVHLECNLVPKNDPNISIQW</sequence>
<dbReference type="PANTHER" id="PTHR47633">
    <property type="entry name" value="IMMUNOGLOBULIN"/>
    <property type="match status" value="1"/>
</dbReference>
<feature type="domain" description="Ig-like" evidence="1">
    <location>
        <begin position="1"/>
        <end position="85"/>
    </location>
</feature>
<dbReference type="Proteomes" id="UP000887565">
    <property type="component" value="Unplaced"/>
</dbReference>
<feature type="domain" description="Ig-like" evidence="1">
    <location>
        <begin position="126"/>
        <end position="280"/>
    </location>
</feature>
<dbReference type="SMART" id="SM00408">
    <property type="entry name" value="IGc2"/>
    <property type="match status" value="3"/>
</dbReference>
<evidence type="ECO:0000313" key="3">
    <source>
        <dbReference type="WBParaSite" id="nRc.2.0.1.t32220-RA"/>
    </source>
</evidence>
<dbReference type="AlphaFoldDB" id="A0A915K1X4"/>
<dbReference type="PANTHER" id="PTHR47633:SF4">
    <property type="entry name" value="MYOPALLADIN ISOFORM X1"/>
    <property type="match status" value="1"/>
</dbReference>
<dbReference type="InterPro" id="IPR013783">
    <property type="entry name" value="Ig-like_fold"/>
</dbReference>
<feature type="domain" description="Ig-like" evidence="1">
    <location>
        <begin position="325"/>
        <end position="361"/>
    </location>
</feature>
<dbReference type="OMA" id="NAGECAV"/>
<organism evidence="2 3">
    <name type="scientific">Romanomermis culicivorax</name>
    <name type="common">Nematode worm</name>
    <dbReference type="NCBI Taxonomy" id="13658"/>
    <lineage>
        <taxon>Eukaryota</taxon>
        <taxon>Metazoa</taxon>
        <taxon>Ecdysozoa</taxon>
        <taxon>Nematoda</taxon>
        <taxon>Enoplea</taxon>
        <taxon>Dorylaimia</taxon>
        <taxon>Mermithida</taxon>
        <taxon>Mermithoidea</taxon>
        <taxon>Mermithidae</taxon>
        <taxon>Romanomermis</taxon>
    </lineage>
</organism>
<accession>A0A915K1X4</accession>
<dbReference type="SMART" id="SM00409">
    <property type="entry name" value="IG"/>
    <property type="match status" value="2"/>
</dbReference>
<reference evidence="3" key="1">
    <citation type="submission" date="2022-11" db="UniProtKB">
        <authorList>
            <consortium name="WormBaseParasite"/>
        </authorList>
    </citation>
    <scope>IDENTIFICATION</scope>
</reference>
<dbReference type="InterPro" id="IPR003598">
    <property type="entry name" value="Ig_sub2"/>
</dbReference>